<evidence type="ECO:0000256" key="6">
    <source>
        <dbReference type="SAM" id="MobiDB-lite"/>
    </source>
</evidence>
<name>A0A3B0YSK8_9ZZZZ</name>
<evidence type="ECO:0000256" key="5">
    <source>
        <dbReference type="ARBA" id="ARBA00023014"/>
    </source>
</evidence>
<dbReference type="PANTHER" id="PTHR32479">
    <property type="entry name" value="GLYCOLATE OXIDASE IRON-SULFUR SUBUNIT"/>
    <property type="match status" value="1"/>
</dbReference>
<evidence type="ECO:0000313" key="8">
    <source>
        <dbReference type="EMBL" id="VAW78242.1"/>
    </source>
</evidence>
<keyword evidence="5" id="KW-0411">Iron-sulfur</keyword>
<dbReference type="InterPro" id="IPR017900">
    <property type="entry name" value="4Fe4S_Fe_S_CS"/>
</dbReference>
<dbReference type="Gene3D" id="1.10.1060.10">
    <property type="entry name" value="Alpha-helical ferredoxin"/>
    <property type="match status" value="1"/>
</dbReference>
<dbReference type="SUPFAM" id="SSF46548">
    <property type="entry name" value="alpha-helical ferredoxin"/>
    <property type="match status" value="1"/>
</dbReference>
<keyword evidence="8" id="KW-0560">Oxidoreductase</keyword>
<organism evidence="8">
    <name type="scientific">hydrothermal vent metagenome</name>
    <dbReference type="NCBI Taxonomy" id="652676"/>
    <lineage>
        <taxon>unclassified sequences</taxon>
        <taxon>metagenomes</taxon>
        <taxon>ecological metagenomes</taxon>
    </lineage>
</organism>
<keyword evidence="2" id="KW-0479">Metal-binding</keyword>
<feature type="compositionally biased region" description="Low complexity" evidence="6">
    <location>
        <begin position="169"/>
        <end position="184"/>
    </location>
</feature>
<dbReference type="Gene3D" id="1.20.1050.140">
    <property type="match status" value="1"/>
</dbReference>
<dbReference type="EC" id="1.1.99.14" evidence="8"/>
<reference evidence="8" key="1">
    <citation type="submission" date="2018-06" db="EMBL/GenBank/DDBJ databases">
        <authorList>
            <person name="Zhirakovskaya E."/>
        </authorList>
    </citation>
    <scope>NUCLEOTIDE SEQUENCE</scope>
</reference>
<proteinExistence type="predicted"/>
<dbReference type="InterPro" id="IPR004017">
    <property type="entry name" value="Cys_rich_dom"/>
</dbReference>
<accession>A0A3B0YSK8</accession>
<gene>
    <name evidence="8" type="ORF">MNBD_GAMMA12-1170</name>
</gene>
<dbReference type="NCBIfam" id="NF008434">
    <property type="entry name" value="PRK11274.1"/>
    <property type="match status" value="1"/>
</dbReference>
<evidence type="ECO:0000256" key="4">
    <source>
        <dbReference type="ARBA" id="ARBA00023004"/>
    </source>
</evidence>
<dbReference type="Pfam" id="PF13183">
    <property type="entry name" value="Fer4_8"/>
    <property type="match status" value="1"/>
</dbReference>
<dbReference type="PIRSF" id="PIRSF000139">
    <property type="entry name" value="Glc_ox_4Fe-4S"/>
    <property type="match status" value="1"/>
</dbReference>
<evidence type="ECO:0000256" key="3">
    <source>
        <dbReference type="ARBA" id="ARBA00022737"/>
    </source>
</evidence>
<dbReference type="GO" id="GO:0019154">
    <property type="term" value="F:glycolate dehydrogenase activity"/>
    <property type="evidence" value="ECO:0007669"/>
    <property type="project" value="UniProtKB-EC"/>
</dbReference>
<keyword evidence="1" id="KW-0004">4Fe-4S</keyword>
<dbReference type="InterPro" id="IPR009051">
    <property type="entry name" value="Helical_ferredxn"/>
</dbReference>
<protein>
    <submittedName>
        <fullName evidence="8">Glycolate dehydrogenase, iron-sulfur subunit GlcF</fullName>
        <ecNumber evidence="8">1.1.99.14</ecNumber>
    </submittedName>
</protein>
<keyword evidence="4" id="KW-0408">Iron</keyword>
<dbReference type="GO" id="GO:0046872">
    <property type="term" value="F:metal ion binding"/>
    <property type="evidence" value="ECO:0007669"/>
    <property type="project" value="UniProtKB-KW"/>
</dbReference>
<feature type="domain" description="4Fe-4S ferredoxin-type" evidence="7">
    <location>
        <begin position="66"/>
        <end position="89"/>
    </location>
</feature>
<feature type="region of interest" description="Disordered" evidence="6">
    <location>
        <begin position="161"/>
        <end position="184"/>
    </location>
</feature>
<evidence type="ECO:0000256" key="2">
    <source>
        <dbReference type="ARBA" id="ARBA00022723"/>
    </source>
</evidence>
<dbReference type="InterPro" id="IPR012257">
    <property type="entry name" value="Glc_ox_4Fe-4S"/>
</dbReference>
<dbReference type="Pfam" id="PF02754">
    <property type="entry name" value="CCG"/>
    <property type="match status" value="2"/>
</dbReference>
<dbReference type="InterPro" id="IPR017896">
    <property type="entry name" value="4Fe4S_Fe-S-bd"/>
</dbReference>
<keyword evidence="3" id="KW-0677">Repeat</keyword>
<dbReference type="PANTHER" id="PTHR32479:SF17">
    <property type="entry name" value="GLYCOLATE OXIDASE IRON-SULFUR SUBUNIT"/>
    <property type="match status" value="1"/>
</dbReference>
<dbReference type="PROSITE" id="PS51379">
    <property type="entry name" value="4FE4S_FER_2"/>
    <property type="match status" value="2"/>
</dbReference>
<sequence>MRTSLPAELLSSSTGKKAQQILRNCVHCGFCNATCPTYQLVGDELDGPRGRIYLIKNFLETGEDANTLIHHLDRCLTCRNCETTCPSGVEYSQLAELGRTLGDAKAQRPLWFKVKRWAVTTVLSSHHLFSLAAWCGRRVRLLLPHKQKILLGRRNNQMIKNDDQKIGMTDTSSSPQTTTESTPKNSTTIFLFEGCVQPTLSPQINTSARYVLQQLGYTVKTLNSEQCCGAIHLHNADPKQASKRMRYNITSWQTENNSNSLIVSTASGCGVTLKEYYKTFEHQSDALITQHAKHFSDQVRDLSEVLVQHKNWDTIIPEPIKQLKIAVHLPCTLQHGMQLKSVFEQLIDDLPIQTVKVRDNHLCCGSAGTYSLFQKTLAETLLTQKSERLAEFEPDLIITANIGCLLELSAHSSIPIIHWIELFCPEQYFSKEVLSALADKKLRERY</sequence>
<evidence type="ECO:0000256" key="1">
    <source>
        <dbReference type="ARBA" id="ARBA00022485"/>
    </source>
</evidence>
<dbReference type="EMBL" id="UOFL01000146">
    <property type="protein sequence ID" value="VAW78242.1"/>
    <property type="molecule type" value="Genomic_DNA"/>
</dbReference>
<dbReference type="PROSITE" id="PS00198">
    <property type="entry name" value="4FE4S_FER_1"/>
    <property type="match status" value="1"/>
</dbReference>
<evidence type="ECO:0000259" key="7">
    <source>
        <dbReference type="PROSITE" id="PS51379"/>
    </source>
</evidence>
<dbReference type="AlphaFoldDB" id="A0A3B0YSK8"/>
<feature type="domain" description="4Fe-4S ferredoxin-type" evidence="7">
    <location>
        <begin position="16"/>
        <end position="45"/>
    </location>
</feature>
<dbReference type="GO" id="GO:0051539">
    <property type="term" value="F:4 iron, 4 sulfur cluster binding"/>
    <property type="evidence" value="ECO:0007669"/>
    <property type="project" value="UniProtKB-KW"/>
</dbReference>